<feature type="transmembrane region" description="Helical" evidence="1">
    <location>
        <begin position="26"/>
        <end position="49"/>
    </location>
</feature>
<keyword evidence="1" id="KW-0812">Transmembrane</keyword>
<dbReference type="Pfam" id="PF06235">
    <property type="entry name" value="NAD4L"/>
    <property type="match status" value="1"/>
</dbReference>
<proteinExistence type="predicted"/>
<evidence type="ECO:0000313" key="2">
    <source>
        <dbReference type="EMBL" id="AWW03125.1"/>
    </source>
</evidence>
<gene>
    <name evidence="2" type="primary">ND4L</name>
</gene>
<feature type="transmembrane region" description="Helical" evidence="1">
    <location>
        <begin position="56"/>
        <end position="79"/>
    </location>
</feature>
<dbReference type="EMBL" id="MG970256">
    <property type="protein sequence ID" value="AWW03125.1"/>
    <property type="molecule type" value="Genomic_DNA"/>
</dbReference>
<dbReference type="RefSeq" id="YP_009504424.1">
    <property type="nucleotide sequence ID" value="NC_038214.1"/>
</dbReference>
<dbReference type="CTD" id="4539"/>
<dbReference type="AlphaFoldDB" id="A0A2Z4GPH2"/>
<evidence type="ECO:0000256" key="1">
    <source>
        <dbReference type="SAM" id="Phobius"/>
    </source>
</evidence>
<accession>A0A2Z4GPH2</accession>
<keyword evidence="1" id="KW-1133">Transmembrane helix</keyword>
<protein>
    <submittedName>
        <fullName evidence="2">NADH dehydrogenase subunit 4L</fullName>
    </submittedName>
</protein>
<sequence length="85" mass="9783">MISLASVFYFLLGIYSVNLVLSGFELINLIIFLESLNILFILLSSFTLINFSPILWIFFIITATLGVVFILCLLSQLWFCDNFYL</sequence>
<reference evidence="2" key="1">
    <citation type="journal article" date="2018" name="BMC Genomics">
        <title>The first next-generation sequencing approach to the mitochondrial phylogeny of African monogenean parasites (Platyhelminthes: Gyrodactylidae and Dactylogyridae).</title>
        <authorList>
            <person name="Vanhove M.P.M."/>
            <person name="Briscoe A.G."/>
            <person name="Jorissen M.W.P."/>
            <person name="Littlewood D.T.J."/>
            <person name="Huyse T."/>
        </authorList>
    </citation>
    <scope>NUCLEOTIDE SEQUENCE</scope>
</reference>
<dbReference type="GeneID" id="37543561"/>
<name>A0A2Z4GPH2_9PLAT</name>
<reference evidence="2" key="2">
    <citation type="submission" date="2018-02" db="EMBL/GenBank/DDBJ databases">
        <authorList>
            <person name="Vanhove M.P.M."/>
            <person name="Briscoe A.G."/>
            <person name="Jorissen M.W.P."/>
            <person name="Littlewood D.T.J."/>
            <person name="Huyse T."/>
        </authorList>
    </citation>
    <scope>NUCLEOTIDE SEQUENCE</scope>
</reference>
<dbReference type="InterPro" id="IPR009356">
    <property type="entry name" value="NAD_DH_su4L"/>
</dbReference>
<geneLocation type="mitochondrion" evidence="2"/>
<organism evidence="2">
    <name type="scientific">Cichlidarus nyanzae</name>
    <dbReference type="NCBI Taxonomy" id="608002"/>
    <lineage>
        <taxon>Eukaryota</taxon>
        <taxon>Metazoa</taxon>
        <taxon>Spiralia</taxon>
        <taxon>Lophotrochozoa</taxon>
        <taxon>Platyhelminthes</taxon>
        <taxon>Monogenea</taxon>
        <taxon>Monopisthocotylea</taxon>
        <taxon>Gyrodactylidea</taxon>
        <taxon>Gyrodactylidae</taxon>
        <taxon>Cichlidarus</taxon>
    </lineage>
</organism>
<keyword evidence="2" id="KW-0496">Mitochondrion</keyword>
<keyword evidence="1" id="KW-0472">Membrane</keyword>